<protein>
    <recommendedName>
        <fullName evidence="2">Nephrocystin 3-like N-terminal domain-containing protein</fullName>
    </recommendedName>
</protein>
<keyword evidence="1" id="KW-0677">Repeat</keyword>
<gene>
    <name evidence="3" type="ORF">CC80DRAFT_91782</name>
</gene>
<evidence type="ECO:0000259" key="2">
    <source>
        <dbReference type="Pfam" id="PF24883"/>
    </source>
</evidence>
<dbReference type="Pfam" id="PF24883">
    <property type="entry name" value="NPHP3_N"/>
    <property type="match status" value="1"/>
</dbReference>
<dbReference type="Gene3D" id="3.40.50.300">
    <property type="entry name" value="P-loop containing nucleotide triphosphate hydrolases"/>
    <property type="match status" value="1"/>
</dbReference>
<proteinExistence type="predicted"/>
<reference evidence="3" key="1">
    <citation type="journal article" date="2020" name="Stud. Mycol.">
        <title>101 Dothideomycetes genomes: a test case for predicting lifestyles and emergence of pathogens.</title>
        <authorList>
            <person name="Haridas S."/>
            <person name="Albert R."/>
            <person name="Binder M."/>
            <person name="Bloem J."/>
            <person name="Labutti K."/>
            <person name="Salamov A."/>
            <person name="Andreopoulos B."/>
            <person name="Baker S."/>
            <person name="Barry K."/>
            <person name="Bills G."/>
            <person name="Bluhm B."/>
            <person name="Cannon C."/>
            <person name="Castanera R."/>
            <person name="Culley D."/>
            <person name="Daum C."/>
            <person name="Ezra D."/>
            <person name="Gonzalez J."/>
            <person name="Henrissat B."/>
            <person name="Kuo A."/>
            <person name="Liang C."/>
            <person name="Lipzen A."/>
            <person name="Lutzoni F."/>
            <person name="Magnuson J."/>
            <person name="Mondo S."/>
            <person name="Nolan M."/>
            <person name="Ohm R."/>
            <person name="Pangilinan J."/>
            <person name="Park H.-J."/>
            <person name="Ramirez L."/>
            <person name="Alfaro M."/>
            <person name="Sun H."/>
            <person name="Tritt A."/>
            <person name="Yoshinaga Y."/>
            <person name="Zwiers L.-H."/>
            <person name="Turgeon B."/>
            <person name="Goodwin S."/>
            <person name="Spatafora J."/>
            <person name="Crous P."/>
            <person name="Grigoriev I."/>
        </authorList>
    </citation>
    <scope>NUCLEOTIDE SEQUENCE</scope>
    <source>
        <strain evidence="3">CBS 675.92</strain>
    </source>
</reference>
<feature type="domain" description="Nephrocystin 3-like N-terminal" evidence="2">
    <location>
        <begin position="60"/>
        <end position="208"/>
    </location>
</feature>
<accession>A0A6A5TQX4</accession>
<dbReference type="InterPro" id="IPR056884">
    <property type="entry name" value="NPHP3-like_N"/>
</dbReference>
<dbReference type="PANTHER" id="PTHR10039:SF16">
    <property type="entry name" value="GPI INOSITOL-DEACYLASE"/>
    <property type="match status" value="1"/>
</dbReference>
<organism evidence="3 4">
    <name type="scientific">Byssothecium circinans</name>
    <dbReference type="NCBI Taxonomy" id="147558"/>
    <lineage>
        <taxon>Eukaryota</taxon>
        <taxon>Fungi</taxon>
        <taxon>Dikarya</taxon>
        <taxon>Ascomycota</taxon>
        <taxon>Pezizomycotina</taxon>
        <taxon>Dothideomycetes</taxon>
        <taxon>Pleosporomycetidae</taxon>
        <taxon>Pleosporales</taxon>
        <taxon>Massarineae</taxon>
        <taxon>Massarinaceae</taxon>
        <taxon>Byssothecium</taxon>
    </lineage>
</organism>
<sequence>MAGHEIRQEFKDFNVGGTGHIIGTNIVYTGDAKLCKIRQWLSAPDPSTNFQKALKLRQANTGLWFLKSDEYTRWKTATTSPLWLHGIPGCGKTILSSAVLQDVLQHCQDDSGKAMVYFFFDFNDVQKQDAEMMVRSLLCQLSQRSIQVPASLDTLFSSCESGQRQPSVRALLETLRLMIQELPHAYVVLDALDECAQREELMGVLKTVAGWQL</sequence>
<dbReference type="InterPro" id="IPR027417">
    <property type="entry name" value="P-loop_NTPase"/>
</dbReference>
<name>A0A6A5TQX4_9PLEO</name>
<dbReference type="PANTHER" id="PTHR10039">
    <property type="entry name" value="AMELOGENIN"/>
    <property type="match status" value="1"/>
</dbReference>
<evidence type="ECO:0000256" key="1">
    <source>
        <dbReference type="ARBA" id="ARBA00022737"/>
    </source>
</evidence>
<dbReference type="EMBL" id="ML976995">
    <property type="protein sequence ID" value="KAF1955323.1"/>
    <property type="molecule type" value="Genomic_DNA"/>
</dbReference>
<dbReference type="OrthoDB" id="1577640at2759"/>
<keyword evidence="4" id="KW-1185">Reference proteome</keyword>
<evidence type="ECO:0000313" key="4">
    <source>
        <dbReference type="Proteomes" id="UP000800035"/>
    </source>
</evidence>
<dbReference type="AlphaFoldDB" id="A0A6A5TQX4"/>
<evidence type="ECO:0000313" key="3">
    <source>
        <dbReference type="EMBL" id="KAF1955323.1"/>
    </source>
</evidence>
<dbReference type="Proteomes" id="UP000800035">
    <property type="component" value="Unassembled WGS sequence"/>
</dbReference>
<dbReference type="SUPFAM" id="SSF52540">
    <property type="entry name" value="P-loop containing nucleoside triphosphate hydrolases"/>
    <property type="match status" value="1"/>
</dbReference>